<evidence type="ECO:0000313" key="5">
    <source>
        <dbReference type="EMBL" id="APJ04681.1"/>
    </source>
</evidence>
<reference evidence="5 6" key="1">
    <citation type="submission" date="2016-10" db="EMBL/GenBank/DDBJ databases">
        <title>Silvanigrella aquatica sp. nov., isolated from a freshwater lake located in the Black Forest, Germany, description of Silvanigrellaceae fam. nov., Silvanigrellales ord. nov., reclassification of the order Bdellovibrionales in the class Oligoflexia, reclassification of the families Bacteriovoracaceae and Halobacteriovoraceae in the new order Bacteriovoracales ord. nov., and reclassification of the family Pseudobacteriovoracaceae in the order Oligoflexiales.</title>
        <authorList>
            <person name="Hahn M.W."/>
            <person name="Schmidt J."/>
            <person name="Koll U."/>
            <person name="Rohde M."/>
            <person name="Verbag S."/>
            <person name="Pitt A."/>
            <person name="Nakai R."/>
            <person name="Naganuma T."/>
            <person name="Lang E."/>
        </authorList>
    </citation>
    <scope>NUCLEOTIDE SEQUENCE [LARGE SCALE GENOMIC DNA]</scope>
    <source>
        <strain evidence="5 6">MWH-Nonnen-W8red</strain>
    </source>
</reference>
<dbReference type="CDD" id="cd04647">
    <property type="entry name" value="LbH_MAT_like"/>
    <property type="match status" value="1"/>
</dbReference>
<name>A0A1L4D3B6_9BACT</name>
<proteinExistence type="inferred from homology"/>
<dbReference type="GO" id="GO:0005829">
    <property type="term" value="C:cytosol"/>
    <property type="evidence" value="ECO:0007669"/>
    <property type="project" value="TreeGrafter"/>
</dbReference>
<dbReference type="InterPro" id="IPR011004">
    <property type="entry name" value="Trimer_LpxA-like_sf"/>
</dbReference>
<dbReference type="InterPro" id="IPR018357">
    <property type="entry name" value="Hexapep_transf_CS"/>
</dbReference>
<keyword evidence="3" id="KW-0677">Repeat</keyword>
<evidence type="ECO:0000256" key="1">
    <source>
        <dbReference type="ARBA" id="ARBA00007274"/>
    </source>
</evidence>
<keyword evidence="4 5" id="KW-0012">Acyltransferase</keyword>
<evidence type="ECO:0000256" key="3">
    <source>
        <dbReference type="ARBA" id="ARBA00022737"/>
    </source>
</evidence>
<dbReference type="PANTHER" id="PTHR23416">
    <property type="entry name" value="SIALIC ACID SYNTHASE-RELATED"/>
    <property type="match status" value="1"/>
</dbReference>
<dbReference type="InterPro" id="IPR051159">
    <property type="entry name" value="Hexapeptide_acetyltransf"/>
</dbReference>
<dbReference type="GO" id="GO:0008374">
    <property type="term" value="F:O-acyltransferase activity"/>
    <property type="evidence" value="ECO:0007669"/>
    <property type="project" value="TreeGrafter"/>
</dbReference>
<sequence length="212" mass="23256">MKNIIGLLVIKYIEQHKKRLCYMPWLYYSLKEKHLIWAKPWQEEIQTKLQKLETVKIGKNCFISPQANIFAEPGRDIIIGNNVTIASDVFLHGPITIHDGASLNAGVSIDGGAKGVVIGANTRIANNAKIYAFNHGMSPDKLIKDQPVTSQGIIICEDVWIGANACVTDGVEIGSHAIIGMGAVVTKNILEWSIVGGVPAKIIGDRRERNNF</sequence>
<comment type="similarity">
    <text evidence="1">Belongs to the transferase hexapeptide repeat family.</text>
</comment>
<gene>
    <name evidence="5" type="ORF">AXG55_12520</name>
</gene>
<keyword evidence="6" id="KW-1185">Reference proteome</keyword>
<dbReference type="Gene3D" id="2.160.10.10">
    <property type="entry name" value="Hexapeptide repeat proteins"/>
    <property type="match status" value="2"/>
</dbReference>
<dbReference type="EMBL" id="CP017834">
    <property type="protein sequence ID" value="APJ04681.1"/>
    <property type="molecule type" value="Genomic_DNA"/>
</dbReference>
<evidence type="ECO:0000256" key="4">
    <source>
        <dbReference type="ARBA" id="ARBA00023315"/>
    </source>
</evidence>
<dbReference type="KEGG" id="saqi:AXG55_12520"/>
<dbReference type="InterPro" id="IPR001451">
    <property type="entry name" value="Hexapep"/>
</dbReference>
<dbReference type="SUPFAM" id="SSF51161">
    <property type="entry name" value="Trimeric LpxA-like enzymes"/>
    <property type="match status" value="1"/>
</dbReference>
<evidence type="ECO:0000256" key="2">
    <source>
        <dbReference type="ARBA" id="ARBA00022679"/>
    </source>
</evidence>
<organism evidence="5 6">
    <name type="scientific">Silvanigrella aquatica</name>
    <dbReference type="NCBI Taxonomy" id="1915309"/>
    <lineage>
        <taxon>Bacteria</taxon>
        <taxon>Pseudomonadati</taxon>
        <taxon>Bdellovibrionota</taxon>
        <taxon>Oligoflexia</taxon>
        <taxon>Silvanigrellales</taxon>
        <taxon>Silvanigrellaceae</taxon>
        <taxon>Silvanigrella</taxon>
    </lineage>
</organism>
<dbReference type="Pfam" id="PF00132">
    <property type="entry name" value="Hexapep"/>
    <property type="match status" value="1"/>
</dbReference>
<dbReference type="Proteomes" id="UP000184731">
    <property type="component" value="Chromosome"/>
</dbReference>
<dbReference type="PANTHER" id="PTHR23416:SF23">
    <property type="entry name" value="ACETYLTRANSFERASE C18B11.09C-RELATED"/>
    <property type="match status" value="1"/>
</dbReference>
<dbReference type="STRING" id="1915309.AXG55_12520"/>
<accession>A0A1L4D3B6</accession>
<evidence type="ECO:0000313" key="6">
    <source>
        <dbReference type="Proteomes" id="UP000184731"/>
    </source>
</evidence>
<keyword evidence="2 5" id="KW-0808">Transferase</keyword>
<protein>
    <submittedName>
        <fullName evidence="5">Acyltransferase</fullName>
    </submittedName>
</protein>
<dbReference type="AlphaFoldDB" id="A0A1L4D3B6"/>
<dbReference type="PROSITE" id="PS00101">
    <property type="entry name" value="HEXAPEP_TRANSFERASES"/>
    <property type="match status" value="1"/>
</dbReference>